<dbReference type="SMART" id="SM00219">
    <property type="entry name" value="TyrKc"/>
    <property type="match status" value="1"/>
</dbReference>
<dbReference type="WBParaSite" id="ECPE_0001083401-mRNA-1">
    <property type="protein sequence ID" value="ECPE_0001083401-mRNA-1"/>
    <property type="gene ID" value="ECPE_0001083401"/>
</dbReference>
<dbReference type="InterPro" id="IPR001245">
    <property type="entry name" value="Ser-Thr/Tyr_kinase_cat_dom"/>
</dbReference>
<dbReference type="InterPro" id="IPR050198">
    <property type="entry name" value="Non-receptor_tyrosine_kinases"/>
</dbReference>
<gene>
    <name evidence="4" type="ORF">ECPE_LOCUS10801</name>
</gene>
<accession>A0A183AV16</accession>
<evidence type="ECO:0000256" key="1">
    <source>
        <dbReference type="ARBA" id="ARBA00022741"/>
    </source>
</evidence>
<feature type="domain" description="Protein kinase" evidence="3">
    <location>
        <begin position="1"/>
        <end position="247"/>
    </location>
</feature>
<evidence type="ECO:0000256" key="2">
    <source>
        <dbReference type="ARBA" id="ARBA00022840"/>
    </source>
</evidence>
<dbReference type="Pfam" id="PF07714">
    <property type="entry name" value="PK_Tyr_Ser-Thr"/>
    <property type="match status" value="1"/>
</dbReference>
<dbReference type="AlphaFoldDB" id="A0A183AV16"/>
<dbReference type="SUPFAM" id="SSF56112">
    <property type="entry name" value="Protein kinase-like (PK-like)"/>
    <property type="match status" value="1"/>
</dbReference>
<keyword evidence="5" id="KW-1185">Reference proteome</keyword>
<keyword evidence="2" id="KW-0067">ATP-binding</keyword>
<evidence type="ECO:0000313" key="4">
    <source>
        <dbReference type="EMBL" id="VDP87642.1"/>
    </source>
</evidence>
<reference evidence="4 5" key="2">
    <citation type="submission" date="2018-11" db="EMBL/GenBank/DDBJ databases">
        <authorList>
            <consortium name="Pathogen Informatics"/>
        </authorList>
    </citation>
    <scope>NUCLEOTIDE SEQUENCE [LARGE SCALE GENOMIC DNA]</scope>
    <source>
        <strain evidence="4 5">Egypt</strain>
    </source>
</reference>
<dbReference type="PANTHER" id="PTHR24418">
    <property type="entry name" value="TYROSINE-PROTEIN KINASE"/>
    <property type="match status" value="1"/>
</dbReference>
<evidence type="ECO:0000259" key="3">
    <source>
        <dbReference type="PROSITE" id="PS50011"/>
    </source>
</evidence>
<dbReference type="InterPro" id="IPR000719">
    <property type="entry name" value="Prot_kinase_dom"/>
</dbReference>
<dbReference type="GO" id="GO:0005524">
    <property type="term" value="F:ATP binding"/>
    <property type="evidence" value="ECO:0007669"/>
    <property type="project" value="UniProtKB-KW"/>
</dbReference>
<dbReference type="Gene3D" id="3.30.200.20">
    <property type="entry name" value="Phosphorylase Kinase, domain 1"/>
    <property type="match status" value="1"/>
</dbReference>
<dbReference type="PROSITE" id="PS00109">
    <property type="entry name" value="PROTEIN_KINASE_TYR"/>
    <property type="match status" value="1"/>
</dbReference>
<dbReference type="OrthoDB" id="635774at2759"/>
<reference evidence="6" key="1">
    <citation type="submission" date="2016-06" db="UniProtKB">
        <authorList>
            <consortium name="WormBaseParasite"/>
        </authorList>
    </citation>
    <scope>IDENTIFICATION</scope>
</reference>
<dbReference type="PROSITE" id="PS50011">
    <property type="entry name" value="PROTEIN_KINASE_DOM"/>
    <property type="match status" value="1"/>
</dbReference>
<dbReference type="EMBL" id="UZAN01049705">
    <property type="protein sequence ID" value="VDP87642.1"/>
    <property type="molecule type" value="Genomic_DNA"/>
</dbReference>
<name>A0A183AV16_9TREM</name>
<dbReference type="InterPro" id="IPR011009">
    <property type="entry name" value="Kinase-like_dom_sf"/>
</dbReference>
<evidence type="ECO:0000313" key="6">
    <source>
        <dbReference type="WBParaSite" id="ECPE_0001083401-mRNA-1"/>
    </source>
</evidence>
<dbReference type="Gene3D" id="1.10.510.10">
    <property type="entry name" value="Transferase(Phosphotransferase) domain 1"/>
    <property type="match status" value="1"/>
</dbReference>
<dbReference type="Proteomes" id="UP000272942">
    <property type="component" value="Unassembled WGS sequence"/>
</dbReference>
<sequence>MSDKGSTNRAPTSDIPVAVKLLRPEAMVGDFYTSFLDELRAMQCLSHPNLIRLHGVVLSNPIMMVTELAPLGSLLLHLRAQSVCAANAAASNGDSNSATPLCQVPRALQIDSLWDMGVQIACGMAYLSSRGLVHRDLAARNVLLASVRRGQYPQVKIGDFGLVRAVTCITTKKLPEEDSEAGLTSSQPDAVYTGRVEQRIPFAWYVYDIPCTKKTRLCLPLETHRTTVSPFEVLFSFHNFRVISRIF</sequence>
<keyword evidence="1" id="KW-0547">Nucleotide-binding</keyword>
<dbReference type="InterPro" id="IPR020635">
    <property type="entry name" value="Tyr_kinase_cat_dom"/>
</dbReference>
<evidence type="ECO:0000313" key="5">
    <source>
        <dbReference type="Proteomes" id="UP000272942"/>
    </source>
</evidence>
<organism evidence="6">
    <name type="scientific">Echinostoma caproni</name>
    <dbReference type="NCBI Taxonomy" id="27848"/>
    <lineage>
        <taxon>Eukaryota</taxon>
        <taxon>Metazoa</taxon>
        <taxon>Spiralia</taxon>
        <taxon>Lophotrochozoa</taxon>
        <taxon>Platyhelminthes</taxon>
        <taxon>Trematoda</taxon>
        <taxon>Digenea</taxon>
        <taxon>Plagiorchiida</taxon>
        <taxon>Echinostomata</taxon>
        <taxon>Echinostomatoidea</taxon>
        <taxon>Echinostomatidae</taxon>
        <taxon>Echinostoma</taxon>
    </lineage>
</organism>
<dbReference type="GO" id="GO:0004713">
    <property type="term" value="F:protein tyrosine kinase activity"/>
    <property type="evidence" value="ECO:0007669"/>
    <property type="project" value="InterPro"/>
</dbReference>
<protein>
    <submittedName>
        <fullName evidence="6">Protein kinase domain-containing protein</fullName>
    </submittedName>
</protein>
<proteinExistence type="predicted"/>
<dbReference type="InterPro" id="IPR008266">
    <property type="entry name" value="Tyr_kinase_AS"/>
</dbReference>